<evidence type="ECO:0000313" key="2">
    <source>
        <dbReference type="Proteomes" id="UP000267289"/>
    </source>
</evidence>
<organism evidence="1 2">
    <name type="scientific">Mycobacterium innocens</name>
    <dbReference type="NCBI Taxonomy" id="2341083"/>
    <lineage>
        <taxon>Bacteria</taxon>
        <taxon>Bacillati</taxon>
        <taxon>Actinomycetota</taxon>
        <taxon>Actinomycetes</taxon>
        <taxon>Mycobacteriales</taxon>
        <taxon>Mycobacteriaceae</taxon>
        <taxon>Mycobacterium</taxon>
    </lineage>
</organism>
<keyword evidence="1" id="KW-0449">Lipoprotein</keyword>
<name>A0A498Q924_9MYCO</name>
<protein>
    <submittedName>
        <fullName evidence="1">Lipoprotein LppJ</fullName>
    </submittedName>
</protein>
<sequence>MFPFLHDQDHPAQPLSDEQTKAQVVNPAKQISRTANLQNVSGVFGWESCNDQGDPPYRGRVDISFDIPAGTDSNTYFEQIAATMVAQGWSEGPPPGMRLFGRVIHADGVMAIIGKSGGTIKAGSVELSGECRNMGDHRHDGKWYDVTDQLLGA</sequence>
<evidence type="ECO:0000313" key="1">
    <source>
        <dbReference type="EMBL" id="VBA40300.1"/>
    </source>
</evidence>
<keyword evidence="2" id="KW-1185">Reference proteome</keyword>
<proteinExistence type="predicted"/>
<accession>A0A498Q924</accession>
<dbReference type="AlphaFoldDB" id="A0A498Q924"/>
<dbReference type="EMBL" id="UPHQ01000148">
    <property type="protein sequence ID" value="VBA40300.1"/>
    <property type="molecule type" value="Genomic_DNA"/>
</dbReference>
<dbReference type="Proteomes" id="UP000267289">
    <property type="component" value="Unassembled WGS sequence"/>
</dbReference>
<dbReference type="OrthoDB" id="4743914at2"/>
<gene>
    <name evidence="1" type="primary">lppJ_3</name>
    <name evidence="1" type="ORF">LAUMK13_02990</name>
</gene>
<reference evidence="1 2" key="1">
    <citation type="submission" date="2018-09" db="EMBL/GenBank/DDBJ databases">
        <authorList>
            <person name="Tagini F."/>
        </authorList>
    </citation>
    <scope>NUCLEOTIDE SEQUENCE [LARGE SCALE GENOMIC DNA]</scope>
    <source>
        <strain evidence="1 2">MK13</strain>
    </source>
</reference>